<dbReference type="EMBL" id="JACCEW010000002">
    <property type="protein sequence ID" value="NYT36832.1"/>
    <property type="molecule type" value="Genomic_DNA"/>
</dbReference>
<comment type="caution">
    <text evidence="9">The sequence shown here is derived from an EMBL/GenBank/DDBJ whole genome shotgun (WGS) entry which is preliminary data.</text>
</comment>
<dbReference type="Pfam" id="PF02386">
    <property type="entry name" value="TrkH"/>
    <property type="match status" value="1"/>
</dbReference>
<evidence type="ECO:0000256" key="5">
    <source>
        <dbReference type="ARBA" id="ARBA00022989"/>
    </source>
</evidence>
<keyword evidence="3" id="KW-1003">Cell membrane</keyword>
<dbReference type="Proteomes" id="UP000580517">
    <property type="component" value="Unassembled WGS sequence"/>
</dbReference>
<evidence type="ECO:0000256" key="1">
    <source>
        <dbReference type="ARBA" id="ARBA00004651"/>
    </source>
</evidence>
<dbReference type="AlphaFoldDB" id="A0A853FB29"/>
<keyword evidence="5 8" id="KW-1133">Transmembrane helix</keyword>
<dbReference type="GO" id="GO:0008324">
    <property type="term" value="F:monoatomic cation transmembrane transporter activity"/>
    <property type="evidence" value="ECO:0007669"/>
    <property type="project" value="InterPro"/>
</dbReference>
<evidence type="ECO:0000313" key="10">
    <source>
        <dbReference type="Proteomes" id="UP000580517"/>
    </source>
</evidence>
<keyword evidence="7 8" id="KW-0472">Membrane</keyword>
<keyword evidence="4 8" id="KW-0812">Transmembrane</keyword>
<feature type="transmembrane region" description="Helical" evidence="8">
    <location>
        <begin position="143"/>
        <end position="163"/>
    </location>
</feature>
<evidence type="ECO:0000256" key="3">
    <source>
        <dbReference type="ARBA" id="ARBA00022475"/>
    </source>
</evidence>
<feature type="transmembrane region" description="Helical" evidence="8">
    <location>
        <begin position="203"/>
        <end position="226"/>
    </location>
</feature>
<dbReference type="InterPro" id="IPR003445">
    <property type="entry name" value="Cat_transpt"/>
</dbReference>
<dbReference type="RefSeq" id="WP_129968763.1">
    <property type="nucleotide sequence ID" value="NZ_JACCEW010000002.1"/>
</dbReference>
<feature type="transmembrane region" description="Helical" evidence="8">
    <location>
        <begin position="307"/>
        <end position="340"/>
    </location>
</feature>
<keyword evidence="10" id="KW-1185">Reference proteome</keyword>
<dbReference type="GO" id="GO:0005886">
    <property type="term" value="C:plasma membrane"/>
    <property type="evidence" value="ECO:0007669"/>
    <property type="project" value="UniProtKB-SubCell"/>
</dbReference>
<feature type="transmembrane region" description="Helical" evidence="8">
    <location>
        <begin position="417"/>
        <end position="438"/>
    </location>
</feature>
<gene>
    <name evidence="9" type="ORF">H0A68_08090</name>
</gene>
<dbReference type="GO" id="GO:0030001">
    <property type="term" value="P:metal ion transport"/>
    <property type="evidence" value="ECO:0007669"/>
    <property type="project" value="UniProtKB-ARBA"/>
</dbReference>
<evidence type="ECO:0000256" key="8">
    <source>
        <dbReference type="SAM" id="Phobius"/>
    </source>
</evidence>
<reference evidence="9 10" key="1">
    <citation type="submission" date="2020-07" db="EMBL/GenBank/DDBJ databases">
        <title>Taxonomic revisions and descriptions of new bacterial species based on genomic comparisons in the high-G+C-content subgroup of the family Alcaligenaceae.</title>
        <authorList>
            <person name="Szabo A."/>
            <person name="Felfoldi T."/>
        </authorList>
    </citation>
    <scope>NUCLEOTIDE SEQUENCE [LARGE SCALE GENOMIC DNA]</scope>
    <source>
        <strain evidence="9 10">DSM 25264</strain>
    </source>
</reference>
<comment type="subcellular location">
    <subcellularLocation>
        <location evidence="1">Cell membrane</location>
        <topology evidence="1">Multi-pass membrane protein</topology>
    </subcellularLocation>
</comment>
<feature type="transmembrane region" description="Helical" evidence="8">
    <location>
        <begin position="361"/>
        <end position="382"/>
    </location>
</feature>
<organism evidence="9 10">
    <name type="scientific">Allopusillimonas soli</name>
    <dbReference type="NCBI Taxonomy" id="659016"/>
    <lineage>
        <taxon>Bacteria</taxon>
        <taxon>Pseudomonadati</taxon>
        <taxon>Pseudomonadota</taxon>
        <taxon>Betaproteobacteria</taxon>
        <taxon>Burkholderiales</taxon>
        <taxon>Alcaligenaceae</taxon>
        <taxon>Allopusillimonas</taxon>
    </lineage>
</organism>
<evidence type="ECO:0000256" key="2">
    <source>
        <dbReference type="ARBA" id="ARBA00022448"/>
    </source>
</evidence>
<evidence type="ECO:0000256" key="4">
    <source>
        <dbReference type="ARBA" id="ARBA00022692"/>
    </source>
</evidence>
<dbReference type="PANTHER" id="PTHR32024">
    <property type="entry name" value="TRK SYSTEM POTASSIUM UPTAKE PROTEIN TRKG-RELATED"/>
    <property type="match status" value="1"/>
</dbReference>
<accession>A0A853FB29</accession>
<evidence type="ECO:0000256" key="7">
    <source>
        <dbReference type="ARBA" id="ARBA00023136"/>
    </source>
</evidence>
<keyword evidence="6" id="KW-0406">Ion transport</keyword>
<sequence>MRNWLPIHGYQSYMRMRRTGLLRASPPKILALGFFALIALGTLLLYLPISARHPLDLLSAFFMASSAVTITGLAVVDPAIDLTQFGQIVLISLVQLGGLGYVTFAVVSAITLGKRMSLRHQALALEAFNQTSVSKLRQTAFSVLRISLVIEIIAAAILALWWAREYPWPTAIYRGIFHAIAAFNNSGFSLFPNSLAQFVSDPVTVLTITFAIMLGGLGFTVISDIWRKRRWSRLQPYTRIMVLGTVILNLVGFTAIWILEYGNANTLGGLTWDGQALAAWMQTITTRTAGFSTIDVNRMHDSSALIMMLLMFIGGGSLSLSSGIKLGTFIVLLAAARSYIFQRAEVVLLKRAIAPQTVQKALALLLVSAGLVFAGTLIMTIFEKAHFVDILFEVIAAVSTTGLSRGITPSLSGPSQLLLVALMFAGRIGPLTLVYSIATQQRSRVRYPEADFQVG</sequence>
<evidence type="ECO:0000256" key="6">
    <source>
        <dbReference type="ARBA" id="ARBA00023065"/>
    </source>
</evidence>
<feature type="transmembrane region" description="Helical" evidence="8">
    <location>
        <begin position="55"/>
        <end position="76"/>
    </location>
</feature>
<name>A0A853FB29_9BURK</name>
<dbReference type="PANTHER" id="PTHR32024:SF1">
    <property type="entry name" value="KTR SYSTEM POTASSIUM UPTAKE PROTEIN B"/>
    <property type="match status" value="1"/>
</dbReference>
<evidence type="ECO:0000313" key="9">
    <source>
        <dbReference type="EMBL" id="NYT36832.1"/>
    </source>
</evidence>
<proteinExistence type="predicted"/>
<keyword evidence="2" id="KW-0813">Transport</keyword>
<dbReference type="OrthoDB" id="9810952at2"/>
<feature type="transmembrane region" description="Helical" evidence="8">
    <location>
        <begin position="238"/>
        <end position="259"/>
    </location>
</feature>
<protein>
    <submittedName>
        <fullName evidence="9">Potassium transporter</fullName>
    </submittedName>
</protein>
<feature type="transmembrane region" description="Helical" evidence="8">
    <location>
        <begin position="29"/>
        <end position="48"/>
    </location>
</feature>
<feature type="transmembrane region" description="Helical" evidence="8">
    <location>
        <begin position="88"/>
        <end position="112"/>
    </location>
</feature>